<dbReference type="Proteomes" id="UP000735874">
    <property type="component" value="Unassembled WGS sequence"/>
</dbReference>
<dbReference type="PANTHER" id="PTHR22796">
    <property type="entry name" value="URG4-RELATED"/>
    <property type="match status" value="1"/>
</dbReference>
<proteinExistence type="predicted"/>
<sequence length="452" mass="51112">MYAGQVTINCTPPFGTVEYYQSMENDAAKALLRIVRERATGFSTGKAFVDCLRIVLAKNSILDWTSMDKSTQHFVVADTKQKLSGILRTGCHVSLPLVKDKTIPSHLKEDVLRVGSQKRLKILLREMCEAFPGFESKWMALNDIIPLDNVKDEDLDMGFDASSLTSKDVKMVQKTIDMLFKLFLPLRGKTHGSSRLTAGDQNDFDLFTAFVLRRRKIKVSRWLHGSLGGHLSETYFMAKGNDIDIEDRKCQVGEQGIAEMCNLFCTKMGRGHPHYYPCESKDDEKCVYTSGASKDHRRHCVDELFPPPDREMDELLHAQFWTIIGWEDPCSEEERAVFSKCPFQCNAPEHEEAGDEASYCVLDAWHQPELKPDGADDGFAYVDGHKFECVHAVNTGKYHNIFVLDNSGSMSGQPWQDLLCACNEFGISRLKDGGENDLVSYVTFDHESRIFL</sequence>
<evidence type="ECO:0000313" key="2">
    <source>
        <dbReference type="Proteomes" id="UP000735874"/>
    </source>
</evidence>
<reference evidence="1" key="1">
    <citation type="submission" date="2018-10" db="EMBL/GenBank/DDBJ databases">
        <title>Effector identification in a new, highly contiguous assembly of the strawberry crown rot pathogen Phytophthora cactorum.</title>
        <authorList>
            <person name="Armitage A.D."/>
            <person name="Nellist C.F."/>
            <person name="Bates H."/>
            <person name="Vickerstaff R.J."/>
            <person name="Harrison R.J."/>
        </authorList>
    </citation>
    <scope>NUCLEOTIDE SEQUENCE</scope>
    <source>
        <strain evidence="1">15-7</strain>
    </source>
</reference>
<evidence type="ECO:0000313" key="1">
    <source>
        <dbReference type="EMBL" id="KAG2853940.1"/>
    </source>
</evidence>
<dbReference type="PANTHER" id="PTHR22796:SF1">
    <property type="entry name" value="VWFA DOMAIN-CONTAINING PROTEIN"/>
    <property type="match status" value="1"/>
</dbReference>
<dbReference type="VEuPathDB" id="FungiDB:PC110_g14962"/>
<organism evidence="1 2">
    <name type="scientific">Phytophthora cactorum</name>
    <dbReference type="NCBI Taxonomy" id="29920"/>
    <lineage>
        <taxon>Eukaryota</taxon>
        <taxon>Sar</taxon>
        <taxon>Stramenopiles</taxon>
        <taxon>Oomycota</taxon>
        <taxon>Peronosporomycetes</taxon>
        <taxon>Peronosporales</taxon>
        <taxon>Peronosporaceae</taxon>
        <taxon>Phytophthora</taxon>
    </lineage>
</organism>
<dbReference type="SUPFAM" id="SSF53300">
    <property type="entry name" value="vWA-like"/>
    <property type="match status" value="1"/>
</dbReference>
<accession>A0A8T0YWA0</accession>
<dbReference type="Gene3D" id="3.40.50.410">
    <property type="entry name" value="von Willebrand factor, type A domain"/>
    <property type="match status" value="1"/>
</dbReference>
<protein>
    <submittedName>
        <fullName evidence="1">Uncharacterized protein</fullName>
    </submittedName>
</protein>
<dbReference type="CDD" id="cd00198">
    <property type="entry name" value="vWFA"/>
    <property type="match status" value="1"/>
</dbReference>
<dbReference type="EMBL" id="RCMG01000455">
    <property type="protein sequence ID" value="KAG2853940.1"/>
    <property type="molecule type" value="Genomic_DNA"/>
</dbReference>
<name>A0A8T0YWA0_9STRA</name>
<gene>
    <name evidence="1" type="ORF">PC113_g13749</name>
</gene>
<dbReference type="InterPro" id="IPR036465">
    <property type="entry name" value="vWFA_dom_sf"/>
</dbReference>
<comment type="caution">
    <text evidence="1">The sequence shown here is derived from an EMBL/GenBank/DDBJ whole genome shotgun (WGS) entry which is preliminary data.</text>
</comment>
<dbReference type="VEuPathDB" id="FungiDB:PC110_g14952"/>
<dbReference type="AlphaFoldDB" id="A0A8T0YWA0"/>